<comment type="caution">
    <text evidence="2">The sequence shown here is derived from an EMBL/GenBank/DDBJ whole genome shotgun (WGS) entry which is preliminary data.</text>
</comment>
<dbReference type="RefSeq" id="WP_221874833.1">
    <property type="nucleotide sequence ID" value="NZ_JACWFH010000025.1"/>
</dbReference>
<protein>
    <recommendedName>
        <fullName evidence="1">Transcriptional coactivator p15 (PC4) C-terminal domain-containing protein</fullName>
    </recommendedName>
</protein>
<organism evidence="2 3">
    <name type="scientific">Mesobacillus maritimus</name>
    <dbReference type="NCBI Taxonomy" id="1643336"/>
    <lineage>
        <taxon>Bacteria</taxon>
        <taxon>Bacillati</taxon>
        <taxon>Bacillota</taxon>
        <taxon>Bacilli</taxon>
        <taxon>Bacillales</taxon>
        <taxon>Bacillaceae</taxon>
        <taxon>Mesobacillus</taxon>
    </lineage>
</organism>
<dbReference type="EMBL" id="JACWFH010000025">
    <property type="protein sequence ID" value="MBY0098611.1"/>
    <property type="molecule type" value="Genomic_DNA"/>
</dbReference>
<feature type="domain" description="Transcriptional coactivator p15 (PC4) C-terminal" evidence="1">
    <location>
        <begin position="21"/>
        <end position="67"/>
    </location>
</feature>
<dbReference type="Gene3D" id="2.30.31.70">
    <property type="match status" value="1"/>
</dbReference>
<reference evidence="2 3" key="1">
    <citation type="submission" date="2020-07" db="EMBL/GenBank/DDBJ databases">
        <title>Fungal Genomes of the International Space Station.</title>
        <authorList>
            <person name="Seuylemezian A."/>
            <person name="Singh N.K."/>
            <person name="Wood J."/>
            <person name="Venkateswaran K."/>
        </authorList>
    </citation>
    <scope>NUCLEOTIDE SEQUENCE [LARGE SCALE GENOMIC DNA]</scope>
    <source>
        <strain evidence="2 3">PL-B2</strain>
    </source>
</reference>
<dbReference type="InterPro" id="IPR017154">
    <property type="entry name" value="PC4-like"/>
</dbReference>
<evidence type="ECO:0000259" key="1">
    <source>
        <dbReference type="Pfam" id="PF02229"/>
    </source>
</evidence>
<dbReference type="Pfam" id="PF02229">
    <property type="entry name" value="PC4"/>
    <property type="match status" value="1"/>
</dbReference>
<sequence length="74" mass="8677">MAATIKYEITETIGVISEGAKGWRKELNLISWNEREPKYDIRDWDSTHDKMGKGITLSREEVKELKQLLERLDL</sequence>
<dbReference type="PIRSF" id="PIRSF037246">
    <property type="entry name" value="UCP037246"/>
    <property type="match status" value="1"/>
</dbReference>
<proteinExistence type="predicted"/>
<evidence type="ECO:0000313" key="3">
    <source>
        <dbReference type="Proteomes" id="UP000769780"/>
    </source>
</evidence>
<keyword evidence="3" id="KW-1185">Reference proteome</keyword>
<dbReference type="InterPro" id="IPR003173">
    <property type="entry name" value="PC4_C"/>
</dbReference>
<name>A0ABS7K949_9BACI</name>
<evidence type="ECO:0000313" key="2">
    <source>
        <dbReference type="EMBL" id="MBY0098611.1"/>
    </source>
</evidence>
<dbReference type="Proteomes" id="UP000769780">
    <property type="component" value="Unassembled WGS sequence"/>
</dbReference>
<gene>
    <name evidence="2" type="ORF">H0185_17750</name>
</gene>
<accession>A0ABS7K949</accession>